<dbReference type="InterPro" id="IPR004264">
    <property type="entry name" value="Transposase_23"/>
</dbReference>
<comment type="caution">
    <text evidence="2">The sequence shown here is derived from an EMBL/GenBank/DDBJ whole genome shotgun (WGS) entry which is preliminary data.</text>
</comment>
<protein>
    <recommendedName>
        <fullName evidence="1">Transposase Tnp1/En/Spm-like domain-containing protein</fullName>
    </recommendedName>
</protein>
<dbReference type="Pfam" id="PF03017">
    <property type="entry name" value="Transposase_23"/>
    <property type="match status" value="1"/>
</dbReference>
<evidence type="ECO:0000313" key="2">
    <source>
        <dbReference type="EMBL" id="KAG8369770.1"/>
    </source>
</evidence>
<reference evidence="2" key="1">
    <citation type="submission" date="2019-10" db="EMBL/GenBank/DDBJ databases">
        <authorList>
            <person name="Zhang R."/>
            <person name="Pan Y."/>
            <person name="Wang J."/>
            <person name="Ma R."/>
            <person name="Yu S."/>
        </authorList>
    </citation>
    <scope>NUCLEOTIDE SEQUENCE</scope>
    <source>
        <strain evidence="2">LA-IB0</strain>
        <tissue evidence="2">Leaf</tissue>
    </source>
</reference>
<keyword evidence="3" id="KW-1185">Reference proteome</keyword>
<sequence>MLDIPSRVDEDQYKALVKHWMSDKSKEQMKEVSEQEQEPKCSNDNDCVPNLNDAYAKIMGQDKHGYLCMYGMGVTPADVCGAIPGCDASYRLAMEYKSKYMEVVEKFDALNAKVESLSTLVNERAQSVGQVDVQNIPLSSSNNQRSSASMSRPMRIRVHSRVVLKSLGNINEIVASGYVSEMENVKVNGEELGPDWCEITIQSQMKKDARLLRPYGNIQTTEDTLGAPVAWPLSLVALDETFD</sequence>
<feature type="domain" description="Transposase Tnp1/En/Spm-like" evidence="1">
    <location>
        <begin position="162"/>
        <end position="225"/>
    </location>
</feature>
<dbReference type="AlphaFoldDB" id="A0AAV6WLK3"/>
<evidence type="ECO:0000313" key="3">
    <source>
        <dbReference type="Proteomes" id="UP000826271"/>
    </source>
</evidence>
<name>A0AAV6WLK3_9LAMI</name>
<evidence type="ECO:0000259" key="1">
    <source>
        <dbReference type="Pfam" id="PF03017"/>
    </source>
</evidence>
<dbReference type="EMBL" id="WHWC01000014">
    <property type="protein sequence ID" value="KAG8369770.1"/>
    <property type="molecule type" value="Genomic_DNA"/>
</dbReference>
<gene>
    <name evidence="2" type="ORF">BUALT_Bualt14G0048200</name>
</gene>
<dbReference type="Proteomes" id="UP000826271">
    <property type="component" value="Unassembled WGS sequence"/>
</dbReference>
<accession>A0AAV6WLK3</accession>
<organism evidence="2 3">
    <name type="scientific">Buddleja alternifolia</name>
    <dbReference type="NCBI Taxonomy" id="168488"/>
    <lineage>
        <taxon>Eukaryota</taxon>
        <taxon>Viridiplantae</taxon>
        <taxon>Streptophyta</taxon>
        <taxon>Embryophyta</taxon>
        <taxon>Tracheophyta</taxon>
        <taxon>Spermatophyta</taxon>
        <taxon>Magnoliopsida</taxon>
        <taxon>eudicotyledons</taxon>
        <taxon>Gunneridae</taxon>
        <taxon>Pentapetalae</taxon>
        <taxon>asterids</taxon>
        <taxon>lamiids</taxon>
        <taxon>Lamiales</taxon>
        <taxon>Scrophulariaceae</taxon>
        <taxon>Buddlejeae</taxon>
        <taxon>Buddleja</taxon>
    </lineage>
</organism>
<proteinExistence type="predicted"/>